<dbReference type="AlphaFoldDB" id="A0A8S1UH53"/>
<reference evidence="1" key="1">
    <citation type="submission" date="2021-01" db="EMBL/GenBank/DDBJ databases">
        <authorList>
            <consortium name="Genoscope - CEA"/>
            <person name="William W."/>
        </authorList>
    </citation>
    <scope>NUCLEOTIDE SEQUENCE</scope>
</reference>
<organism evidence="1 2">
    <name type="scientific">Paramecium octaurelia</name>
    <dbReference type="NCBI Taxonomy" id="43137"/>
    <lineage>
        <taxon>Eukaryota</taxon>
        <taxon>Sar</taxon>
        <taxon>Alveolata</taxon>
        <taxon>Ciliophora</taxon>
        <taxon>Intramacronucleata</taxon>
        <taxon>Oligohymenophorea</taxon>
        <taxon>Peniculida</taxon>
        <taxon>Parameciidae</taxon>
        <taxon>Paramecium</taxon>
    </lineage>
</organism>
<accession>A0A8S1UH53</accession>
<dbReference type="EMBL" id="CAJJDP010000043">
    <property type="protein sequence ID" value="CAD8163547.1"/>
    <property type="molecule type" value="Genomic_DNA"/>
</dbReference>
<proteinExistence type="predicted"/>
<name>A0A8S1UH53_PAROT</name>
<keyword evidence="2" id="KW-1185">Reference proteome</keyword>
<evidence type="ECO:0000313" key="1">
    <source>
        <dbReference type="EMBL" id="CAD8163547.1"/>
    </source>
</evidence>
<sequence length="302" mass="35271">MEILDNSDAIVSDDDSLKLDCRIIVPKFKKEEYDTFQTETYTSVVARVKQIRSNSQGFRFLQSNQVSPQSSLNFTYKKLIQCTQLNLDDESNKSKVESHFLPVQGQRNIRKPNRMNNTLQSPLGSVEHIGNSQTPINQEQNAIRMRTQIIQPLWKQSVIRQDKRQFTQTYNSCTLDVSPIKITRYSQRQIYVTQLVNTNQVPLQEKLSLVQLENKEKLCKLPLRLFRSKTNTVKFTKQNPQPKSILKSKLCHSEDGRRRKSGLQESQNVIKKVSFHQIKIPYSVSLHNKKEVLYQQQYIRIQ</sequence>
<protein>
    <submittedName>
        <fullName evidence="1">Uncharacterized protein</fullName>
    </submittedName>
</protein>
<dbReference type="Proteomes" id="UP000683925">
    <property type="component" value="Unassembled WGS sequence"/>
</dbReference>
<dbReference type="OrthoDB" id="10293465at2759"/>
<dbReference type="OMA" id="IRMRTQI"/>
<comment type="caution">
    <text evidence="1">The sequence shown here is derived from an EMBL/GenBank/DDBJ whole genome shotgun (WGS) entry which is preliminary data.</text>
</comment>
<gene>
    <name evidence="1" type="ORF">POCTA_138.1.T0430219</name>
</gene>
<evidence type="ECO:0000313" key="2">
    <source>
        <dbReference type="Proteomes" id="UP000683925"/>
    </source>
</evidence>